<reference evidence="3 4" key="1">
    <citation type="submission" date="2015-09" db="EMBL/GenBank/DDBJ databases">
        <title>Sorangium comparison.</title>
        <authorList>
            <person name="Zaburannyi N."/>
            <person name="Bunk B."/>
            <person name="Overmann J."/>
            <person name="Mueller R."/>
        </authorList>
    </citation>
    <scope>NUCLEOTIDE SEQUENCE [LARGE SCALE GENOMIC DNA]</scope>
    <source>
        <strain evidence="3 4">So ce836</strain>
    </source>
</reference>
<evidence type="ECO:0000256" key="2">
    <source>
        <dbReference type="SAM" id="Phobius"/>
    </source>
</evidence>
<evidence type="ECO:0000313" key="4">
    <source>
        <dbReference type="Proteomes" id="UP000295497"/>
    </source>
</evidence>
<keyword evidence="2" id="KW-0812">Transmembrane</keyword>
<dbReference type="RefSeq" id="WP_129577718.1">
    <property type="nucleotide sequence ID" value="NZ_CP012672.1"/>
</dbReference>
<keyword evidence="2" id="KW-1133">Transmembrane helix</keyword>
<feature type="transmembrane region" description="Helical" evidence="2">
    <location>
        <begin position="105"/>
        <end position="123"/>
    </location>
</feature>
<gene>
    <name evidence="3" type="ORF">SOCE836_066960</name>
</gene>
<feature type="region of interest" description="Disordered" evidence="1">
    <location>
        <begin position="152"/>
        <end position="176"/>
    </location>
</feature>
<feature type="region of interest" description="Disordered" evidence="1">
    <location>
        <begin position="1"/>
        <end position="57"/>
    </location>
</feature>
<feature type="transmembrane region" description="Helical" evidence="2">
    <location>
        <begin position="80"/>
        <end position="99"/>
    </location>
</feature>
<keyword evidence="2" id="KW-0472">Membrane</keyword>
<dbReference type="AlphaFoldDB" id="A0A4V0NGV8"/>
<accession>A0A4V0NGV8</accession>
<evidence type="ECO:0000313" key="3">
    <source>
        <dbReference type="EMBL" id="AUX34522.1"/>
    </source>
</evidence>
<organism evidence="3 4">
    <name type="scientific">Sorangium cellulosum</name>
    <name type="common">Polyangium cellulosum</name>
    <dbReference type="NCBI Taxonomy" id="56"/>
    <lineage>
        <taxon>Bacteria</taxon>
        <taxon>Pseudomonadati</taxon>
        <taxon>Myxococcota</taxon>
        <taxon>Polyangia</taxon>
        <taxon>Polyangiales</taxon>
        <taxon>Polyangiaceae</taxon>
        <taxon>Sorangium</taxon>
    </lineage>
</organism>
<dbReference type="EMBL" id="CP012672">
    <property type="protein sequence ID" value="AUX34522.1"/>
    <property type="molecule type" value="Genomic_DNA"/>
</dbReference>
<feature type="compositionally biased region" description="Polar residues" evidence="1">
    <location>
        <begin position="1"/>
        <end position="10"/>
    </location>
</feature>
<dbReference type="Proteomes" id="UP000295497">
    <property type="component" value="Chromosome"/>
</dbReference>
<proteinExistence type="predicted"/>
<protein>
    <submittedName>
        <fullName evidence="3">Uncharacterized protein</fullName>
    </submittedName>
</protein>
<evidence type="ECO:0000256" key="1">
    <source>
        <dbReference type="SAM" id="MobiDB-lite"/>
    </source>
</evidence>
<feature type="compositionally biased region" description="Low complexity" evidence="1">
    <location>
        <begin position="25"/>
        <end position="37"/>
    </location>
</feature>
<sequence>MSTWGPSTRMNAGAEGRPGAGGLVAGAAALPPAGSGSMSSEPDAGAALEDGREGGEEVQPAAARALAQAMADGSRALGESMVLCSVLLTVAIGCLAWSVPSPGASAGLAILSLVLISVEHTNARARFRRAVARAGAAQGLTAPEAERAARALLEAGESATAEEEEERGAPSPRASR</sequence>
<name>A0A4V0NGV8_SORCE</name>